<dbReference type="InterPro" id="IPR045058">
    <property type="entry name" value="GIMA/IAN/Toc"/>
</dbReference>
<dbReference type="AlphaFoldDB" id="A0A671YK10"/>
<name>A0A671YK10_SPAAU</name>
<dbReference type="FunFam" id="3.40.50.300:FF:001809">
    <property type="entry name" value="Si:ch1073-365p7.2"/>
    <property type="match status" value="2"/>
</dbReference>
<dbReference type="Gene3D" id="3.40.50.300">
    <property type="entry name" value="P-loop containing nucleotide triphosphate hydrolases"/>
    <property type="match status" value="3"/>
</dbReference>
<proteinExistence type="inferred from homology"/>
<evidence type="ECO:0000313" key="6">
    <source>
        <dbReference type="Ensembl" id="ENSSAUP00010061683.1"/>
    </source>
</evidence>
<evidence type="ECO:0000259" key="5">
    <source>
        <dbReference type="PROSITE" id="PS51720"/>
    </source>
</evidence>
<dbReference type="GeneTree" id="ENSGT00940000162556"/>
<comment type="similarity">
    <text evidence="1">Belongs to the TRAFAC class TrmE-Era-EngA-EngB-Septin-like GTPase superfamily. AIG1/Toc34/Toc159-like paraseptin GTPase family. IAN subfamily.</text>
</comment>
<sequence length="922" mass="103623">MATSELSAWDGWGTSQLKIVLLGGRNSGKSSVGNLILGKEEFVTRERTSCSRRLGVVAGRWLTVVDTPGWWCDFSAQDTSELVKREIISSVSLCLPGPHVFLVTVKASSAFSEKRRRAVEEHVALLGDGVWSHCIVVFTSSDRFEHSEEEEGGKALRWLTEKCSRRCHSVIWRDDAEVGELLEKIQRLVAENGNRVFEMQEDILQAVVEEKRRVEERAQQRFVRMKKHRSLLRGRLRSITNIRIVLLGAKGSGKTSTLNTILSRGSDQGRRRTARCQVGEGVVFGRQLTVVDTPGWWMNYFCDETPVFDRREMVLGLSLCPPGPHVFLLVIRVDRAFTDTYRRAAEEHLRLISEHIWSRVIVLFSFGDWLGGTTTEQCIESEGEPLRRLVERCGNRYHVLNNKTKGDGFQVRELIGKMEEMLSGCDNIQHYEIERGAMEQMEEGMRREKERAEERRVKKEKRRQMAKSQLEKLNPLPELRIALVGGRKTGKSSCANTILSTDCFHTDTQTTSCSEGRANIMSKTLAVLDTPGSFFVTSDLLAPSCALLLVVNVSSSFRDAHLEAMEKQLEDGGGQMWSRALVLFSHGDWLGDTSVERRIESEGEPLQRLVEKCGNRYHVLDNKRRGGGAQVNELVELIEEMLVGERLAALHRGDHMWRSVSSAGEQQVDAVTLRQQGLEELTSCRRQLSPEVTESANSPAQRSDNGGQIVALPSGRTGGWAGFTVLDRDTIMSCLASALSGKQRLRWSINLPVTDDLHLRLNGESQLLSSRQPKTILALPQVQHRMLAEGNVISVTSLCHPALRERTLRRLSESGGLQALIDQWDHSSLEELEAFIDSYFEMVWDQTMGSLQSADSDTTEQDAVVEEAGQEEVLSSIDRKLSKLELLEDIRGDLAELRTSLEQSWKAIQEIRGQSKQEEDTG</sequence>
<keyword evidence="2" id="KW-0547">Nucleotide-binding</keyword>
<keyword evidence="3" id="KW-0342">GTP-binding</keyword>
<evidence type="ECO:0000256" key="3">
    <source>
        <dbReference type="ARBA" id="ARBA00023134"/>
    </source>
</evidence>
<reference evidence="6" key="2">
    <citation type="submission" date="2025-08" db="UniProtKB">
        <authorList>
            <consortium name="Ensembl"/>
        </authorList>
    </citation>
    <scope>IDENTIFICATION</scope>
</reference>
<dbReference type="Pfam" id="PF04548">
    <property type="entry name" value="AIG1"/>
    <property type="match status" value="3"/>
</dbReference>
<feature type="domain" description="AIG1-type G" evidence="5">
    <location>
        <begin position="239"/>
        <end position="440"/>
    </location>
</feature>
<feature type="region of interest" description="Disordered" evidence="4">
    <location>
        <begin position="447"/>
        <end position="468"/>
    </location>
</feature>
<feature type="compositionally biased region" description="Basic and acidic residues" evidence="4">
    <location>
        <begin position="447"/>
        <end position="457"/>
    </location>
</feature>
<organism evidence="6 7">
    <name type="scientific">Sparus aurata</name>
    <name type="common">Gilthead sea bream</name>
    <dbReference type="NCBI Taxonomy" id="8175"/>
    <lineage>
        <taxon>Eukaryota</taxon>
        <taxon>Metazoa</taxon>
        <taxon>Chordata</taxon>
        <taxon>Craniata</taxon>
        <taxon>Vertebrata</taxon>
        <taxon>Euteleostomi</taxon>
        <taxon>Actinopterygii</taxon>
        <taxon>Neopterygii</taxon>
        <taxon>Teleostei</taxon>
        <taxon>Neoteleostei</taxon>
        <taxon>Acanthomorphata</taxon>
        <taxon>Eupercaria</taxon>
        <taxon>Spariformes</taxon>
        <taxon>Sparidae</taxon>
        <taxon>Sparus</taxon>
    </lineage>
</organism>
<evidence type="ECO:0000256" key="4">
    <source>
        <dbReference type="SAM" id="MobiDB-lite"/>
    </source>
</evidence>
<dbReference type="PANTHER" id="PTHR10903:SF179">
    <property type="entry name" value="GTPASE IMAP FAMILY MEMBER 8"/>
    <property type="match status" value="1"/>
</dbReference>
<dbReference type="PANTHER" id="PTHR10903">
    <property type="entry name" value="GTPASE, IMAP FAMILY MEMBER-RELATED"/>
    <property type="match status" value="1"/>
</dbReference>
<feature type="region of interest" description="Disordered" evidence="4">
    <location>
        <begin position="686"/>
        <end position="711"/>
    </location>
</feature>
<dbReference type="GO" id="GO:0005525">
    <property type="term" value="F:GTP binding"/>
    <property type="evidence" value="ECO:0007669"/>
    <property type="project" value="UniProtKB-KW"/>
</dbReference>
<dbReference type="OMA" id="CDGSWHY"/>
<dbReference type="Ensembl" id="ENSSAUT00010064684.1">
    <property type="protein sequence ID" value="ENSSAUP00010061683.1"/>
    <property type="gene ID" value="ENSSAUG00010024925.1"/>
</dbReference>
<dbReference type="OrthoDB" id="9982588at2759"/>
<keyword evidence="7" id="KW-1185">Reference proteome</keyword>
<dbReference type="InterPro" id="IPR027417">
    <property type="entry name" value="P-loop_NTPase"/>
</dbReference>
<accession>A0A671YK10</accession>
<evidence type="ECO:0000313" key="7">
    <source>
        <dbReference type="Proteomes" id="UP000472265"/>
    </source>
</evidence>
<evidence type="ECO:0000256" key="1">
    <source>
        <dbReference type="ARBA" id="ARBA00008535"/>
    </source>
</evidence>
<dbReference type="InterPro" id="IPR006703">
    <property type="entry name" value="G_AIG1"/>
</dbReference>
<reference evidence="6" key="3">
    <citation type="submission" date="2025-09" db="UniProtKB">
        <authorList>
            <consortium name="Ensembl"/>
        </authorList>
    </citation>
    <scope>IDENTIFICATION</scope>
</reference>
<reference evidence="6" key="1">
    <citation type="submission" date="2021-04" db="EMBL/GenBank/DDBJ databases">
        <authorList>
            <consortium name="Wellcome Sanger Institute Data Sharing"/>
        </authorList>
    </citation>
    <scope>NUCLEOTIDE SEQUENCE [LARGE SCALE GENOMIC DNA]</scope>
</reference>
<dbReference type="SUPFAM" id="SSF52540">
    <property type="entry name" value="P-loop containing nucleoside triphosphate hydrolases"/>
    <property type="match status" value="3"/>
</dbReference>
<dbReference type="Proteomes" id="UP000472265">
    <property type="component" value="Chromosome 23"/>
</dbReference>
<dbReference type="FunCoup" id="A0A671YK10">
    <property type="interactions" value="14"/>
</dbReference>
<dbReference type="PROSITE" id="PS51720">
    <property type="entry name" value="G_AIG1"/>
    <property type="match status" value="2"/>
</dbReference>
<gene>
    <name evidence="6" type="primary">si:ch211-214j24.15</name>
</gene>
<protein>
    <submittedName>
        <fullName evidence="6">Si:ch211-214j24.15</fullName>
    </submittedName>
</protein>
<evidence type="ECO:0000256" key="2">
    <source>
        <dbReference type="ARBA" id="ARBA00022741"/>
    </source>
</evidence>
<feature type="domain" description="AIG1-type G" evidence="5">
    <location>
        <begin position="14"/>
        <end position="206"/>
    </location>
</feature>
<dbReference type="InParanoid" id="A0A671YK10"/>
<feature type="compositionally biased region" description="Polar residues" evidence="4">
    <location>
        <begin position="686"/>
        <end position="706"/>
    </location>
</feature>